<gene>
    <name evidence="1" type="ORF">MNBD_GAMMA10-1311</name>
</gene>
<dbReference type="EMBL" id="UOFJ01000643">
    <property type="protein sequence ID" value="VAW72118.1"/>
    <property type="molecule type" value="Genomic_DNA"/>
</dbReference>
<reference evidence="1" key="1">
    <citation type="submission" date="2018-06" db="EMBL/GenBank/DDBJ databases">
        <authorList>
            <person name="Zhirakovskaya E."/>
        </authorList>
    </citation>
    <scope>NUCLEOTIDE SEQUENCE</scope>
</reference>
<protein>
    <submittedName>
        <fullName evidence="1">Uncharacterized protein</fullName>
    </submittedName>
</protein>
<sequence length="152" mass="17998">MFSALAKANKPLSLIHIEKTSLIQAGLIQEDLPFYRIFSRGEIKQLVIYFNVKGFTELIDLECRAGKREFRHPKKDEIKFTLGHEFFHLWNYIEPLKVPKKGNIPGQMRGLSQQRELWAVRYTNAWRYKETKCIRRTYGIFKNVVDSISNYK</sequence>
<proteinExistence type="predicted"/>
<dbReference type="AlphaFoldDB" id="A0A3B0XV03"/>
<accession>A0A3B0XV03</accession>
<organism evidence="1">
    <name type="scientific">hydrothermal vent metagenome</name>
    <dbReference type="NCBI Taxonomy" id="652676"/>
    <lineage>
        <taxon>unclassified sequences</taxon>
        <taxon>metagenomes</taxon>
        <taxon>ecological metagenomes</taxon>
    </lineage>
</organism>
<evidence type="ECO:0000313" key="1">
    <source>
        <dbReference type="EMBL" id="VAW72118.1"/>
    </source>
</evidence>
<name>A0A3B0XV03_9ZZZZ</name>